<evidence type="ECO:0000256" key="8">
    <source>
        <dbReference type="ARBA" id="ARBA00022982"/>
    </source>
</evidence>
<evidence type="ECO:0000313" key="12">
    <source>
        <dbReference type="EMBL" id="GBP17483.1"/>
    </source>
</evidence>
<keyword evidence="5 11" id="KW-0679">Respiratory chain</keyword>
<dbReference type="AlphaFoldDB" id="A0A4C1TTY4"/>
<evidence type="ECO:0000256" key="7">
    <source>
        <dbReference type="ARBA" id="ARBA00022946"/>
    </source>
</evidence>
<dbReference type="Pfam" id="PF04800">
    <property type="entry name" value="NDUS4"/>
    <property type="match status" value="1"/>
</dbReference>
<protein>
    <recommendedName>
        <fullName evidence="3 11">NADH dehydrogenase [ubiquinone] iron-sulfur protein 4, mitochondrial</fullName>
    </recommendedName>
</protein>
<evidence type="ECO:0000256" key="3">
    <source>
        <dbReference type="ARBA" id="ARBA00015796"/>
    </source>
</evidence>
<keyword evidence="4 11" id="KW-0813">Transport</keyword>
<evidence type="ECO:0000256" key="5">
    <source>
        <dbReference type="ARBA" id="ARBA00022660"/>
    </source>
</evidence>
<dbReference type="PANTHER" id="PTHR12219:SF8">
    <property type="entry name" value="NADH DEHYDROGENASE [UBIQUINONE] IRON-SULFUR PROTEIN 4, MITOCHONDRIAL"/>
    <property type="match status" value="1"/>
</dbReference>
<dbReference type="GO" id="GO:0022900">
    <property type="term" value="P:electron transport chain"/>
    <property type="evidence" value="ECO:0007669"/>
    <property type="project" value="InterPro"/>
</dbReference>
<keyword evidence="8 11" id="KW-0249">Electron transport</keyword>
<keyword evidence="7 11" id="KW-0809">Transit peptide</keyword>
<keyword evidence="10 11" id="KW-0472">Membrane</keyword>
<dbReference type="STRING" id="151549.A0A4C1TTY4"/>
<evidence type="ECO:0000256" key="2">
    <source>
        <dbReference type="ARBA" id="ARBA00005882"/>
    </source>
</evidence>
<dbReference type="InterPro" id="IPR006885">
    <property type="entry name" value="NADH_UbQ_FeS_4_mit-like"/>
</dbReference>
<comment type="function">
    <text evidence="1 11">Accessory subunit of the mitochondrial membrane respiratory chain NADH dehydrogenase (Complex I), that is believed not to be involved in catalysis. Complex I functions in the transfer of electrons from NADH to the respiratory chain. The immediate electron acceptor for the enzyme is believed to be ubiquinone.</text>
</comment>
<proteinExistence type="inferred from homology"/>
<sequence length="192" mass="21932">MWKVFTKAANVGKTSLTRSHPAFSTCSIQFSPSKTIDDPYKRKEAPQIDSKTALMLPEGTAQKTALGVIEAPDSEDIAPITGVPDEHIYSRRVRIYIPPKNAMQSGTDNIHYWEMEFDTRQRWENPLMGWCSTGDPLSNMKVQFASKEEAIDHCNKNGWKWYLDVPKTQKSEKPKSYGVNFSWNKRTRVSTK</sequence>
<dbReference type="Proteomes" id="UP000299102">
    <property type="component" value="Unassembled WGS sequence"/>
</dbReference>
<keyword evidence="6 11" id="KW-0999">Mitochondrion inner membrane</keyword>
<gene>
    <name evidence="12" type="primary">NDUFS4</name>
    <name evidence="12" type="ORF">EVAR_8831_1</name>
</gene>
<reference evidence="12 13" key="1">
    <citation type="journal article" date="2019" name="Commun. Biol.">
        <title>The bagworm genome reveals a unique fibroin gene that provides high tensile strength.</title>
        <authorList>
            <person name="Kono N."/>
            <person name="Nakamura H."/>
            <person name="Ohtoshi R."/>
            <person name="Tomita M."/>
            <person name="Numata K."/>
            <person name="Arakawa K."/>
        </authorList>
    </citation>
    <scope>NUCLEOTIDE SEQUENCE [LARGE SCALE GENOMIC DNA]</scope>
</reference>
<dbReference type="GO" id="GO:0005743">
    <property type="term" value="C:mitochondrial inner membrane"/>
    <property type="evidence" value="ECO:0007669"/>
    <property type="project" value="UniProtKB-SubCell"/>
</dbReference>
<evidence type="ECO:0000256" key="11">
    <source>
        <dbReference type="RuleBase" id="RU367010"/>
    </source>
</evidence>
<accession>A0A4C1TTY4</accession>
<dbReference type="Gene3D" id="3.30.160.190">
    <property type="entry name" value="atu1810 like domain"/>
    <property type="match status" value="1"/>
</dbReference>
<organism evidence="12 13">
    <name type="scientific">Eumeta variegata</name>
    <name type="common">Bagworm moth</name>
    <name type="synonym">Eumeta japonica</name>
    <dbReference type="NCBI Taxonomy" id="151549"/>
    <lineage>
        <taxon>Eukaryota</taxon>
        <taxon>Metazoa</taxon>
        <taxon>Ecdysozoa</taxon>
        <taxon>Arthropoda</taxon>
        <taxon>Hexapoda</taxon>
        <taxon>Insecta</taxon>
        <taxon>Pterygota</taxon>
        <taxon>Neoptera</taxon>
        <taxon>Endopterygota</taxon>
        <taxon>Lepidoptera</taxon>
        <taxon>Glossata</taxon>
        <taxon>Ditrysia</taxon>
        <taxon>Tineoidea</taxon>
        <taxon>Psychidae</taxon>
        <taxon>Oiketicinae</taxon>
        <taxon>Eumeta</taxon>
    </lineage>
</organism>
<comment type="caution">
    <text evidence="12">The sequence shown here is derived from an EMBL/GenBank/DDBJ whole genome shotgun (WGS) entry which is preliminary data.</text>
</comment>
<dbReference type="EMBL" id="BGZK01000087">
    <property type="protein sequence ID" value="GBP17483.1"/>
    <property type="molecule type" value="Genomic_DNA"/>
</dbReference>
<evidence type="ECO:0000256" key="1">
    <source>
        <dbReference type="ARBA" id="ARBA00003195"/>
    </source>
</evidence>
<dbReference type="FunFam" id="3.30.160.190:FF:000001">
    <property type="entry name" value="NADH-ubiquinone oxidoreductase 21 kDa subunit mitochondrial"/>
    <property type="match status" value="1"/>
</dbReference>
<keyword evidence="13" id="KW-1185">Reference proteome</keyword>
<keyword evidence="9 11" id="KW-0496">Mitochondrion</keyword>
<dbReference type="InterPro" id="IPR038532">
    <property type="entry name" value="NDUFS4-like_sf"/>
</dbReference>
<evidence type="ECO:0000256" key="10">
    <source>
        <dbReference type="ARBA" id="ARBA00023136"/>
    </source>
</evidence>
<dbReference type="OrthoDB" id="3089at2759"/>
<name>A0A4C1TTY4_EUMVA</name>
<comment type="similarity">
    <text evidence="2 11">Belongs to the complex I NDUFS4 subunit family.</text>
</comment>
<comment type="subcellular location">
    <subcellularLocation>
        <location evidence="11">Mitochondrion inner membrane</location>
        <topology evidence="11">Peripheral membrane protein</topology>
        <orientation evidence="11">Matrix side</orientation>
    </subcellularLocation>
</comment>
<evidence type="ECO:0000256" key="6">
    <source>
        <dbReference type="ARBA" id="ARBA00022792"/>
    </source>
</evidence>
<evidence type="ECO:0000256" key="4">
    <source>
        <dbReference type="ARBA" id="ARBA00022448"/>
    </source>
</evidence>
<dbReference type="PANTHER" id="PTHR12219">
    <property type="entry name" value="NADH-UBIQUINONE OXIDOREDUCTASE"/>
    <property type="match status" value="1"/>
</dbReference>
<evidence type="ECO:0000256" key="9">
    <source>
        <dbReference type="ARBA" id="ARBA00023128"/>
    </source>
</evidence>
<evidence type="ECO:0000313" key="13">
    <source>
        <dbReference type="Proteomes" id="UP000299102"/>
    </source>
</evidence>